<dbReference type="FunFam" id="2.10.25.10:FF:000758">
    <property type="entry name" value="Laminin subunit gamma 1"/>
    <property type="match status" value="1"/>
</dbReference>
<evidence type="ECO:0000256" key="6">
    <source>
        <dbReference type="ARBA" id="ARBA00023157"/>
    </source>
</evidence>
<evidence type="ECO:0000256" key="2">
    <source>
        <dbReference type="ARBA" id="ARBA00004613"/>
    </source>
</evidence>
<dbReference type="GO" id="GO:0042995">
    <property type="term" value="C:cell projection"/>
    <property type="evidence" value="ECO:0007669"/>
    <property type="project" value="UniProtKB-SubCell"/>
</dbReference>
<feature type="domain" description="Laminin EGF-like" evidence="12">
    <location>
        <begin position="833"/>
        <end position="880"/>
    </location>
</feature>
<dbReference type="GO" id="GO:0007411">
    <property type="term" value="P:axon guidance"/>
    <property type="evidence" value="ECO:0007669"/>
    <property type="project" value="TreeGrafter"/>
</dbReference>
<feature type="domain" description="Laminin IV type A" evidence="13">
    <location>
        <begin position="418"/>
        <end position="588"/>
    </location>
</feature>
<feature type="coiled-coil region" evidence="11">
    <location>
        <begin position="1253"/>
        <end position="1325"/>
    </location>
</feature>
<keyword evidence="5" id="KW-0677">Repeat</keyword>
<dbReference type="InterPro" id="IPR000742">
    <property type="entry name" value="EGF"/>
</dbReference>
<dbReference type="Proteomes" id="UP001186944">
    <property type="component" value="Unassembled WGS sequence"/>
</dbReference>
<dbReference type="PROSITE" id="PS01248">
    <property type="entry name" value="EGF_LAM_1"/>
    <property type="match status" value="5"/>
</dbReference>
<dbReference type="Pfam" id="PF00052">
    <property type="entry name" value="Laminin_B"/>
    <property type="match status" value="1"/>
</dbReference>
<dbReference type="GO" id="GO:0009888">
    <property type="term" value="P:tissue development"/>
    <property type="evidence" value="ECO:0007669"/>
    <property type="project" value="TreeGrafter"/>
</dbReference>
<evidence type="ECO:0000256" key="3">
    <source>
        <dbReference type="ARBA" id="ARBA00022525"/>
    </source>
</evidence>
<dbReference type="PANTHER" id="PTHR10574:SF435">
    <property type="entry name" value="LAMININ SUBUNIT GAMMA-1"/>
    <property type="match status" value="1"/>
</dbReference>
<evidence type="ECO:0000256" key="11">
    <source>
        <dbReference type="SAM" id="Coils"/>
    </source>
</evidence>
<gene>
    <name evidence="15" type="ORF">FSP39_005285</name>
</gene>
<dbReference type="FunFam" id="2.10.25.10:FF:000051">
    <property type="entry name" value="Laminin subunit alpha 4"/>
    <property type="match status" value="1"/>
</dbReference>
<dbReference type="SMART" id="SM00181">
    <property type="entry name" value="EGF"/>
    <property type="match status" value="3"/>
</dbReference>
<protein>
    <recommendedName>
        <fullName evidence="17">Laminin subunit gamma-1</fullName>
    </recommendedName>
</protein>
<dbReference type="GO" id="GO:0009887">
    <property type="term" value="P:animal organ morphogenesis"/>
    <property type="evidence" value="ECO:0007669"/>
    <property type="project" value="TreeGrafter"/>
</dbReference>
<comment type="caution">
    <text evidence="15">The sequence shown here is derived from an EMBL/GenBank/DDBJ whole genome shotgun (WGS) entry which is preliminary data.</text>
</comment>
<accession>A0AA89BYI6</accession>
<dbReference type="InterPro" id="IPR056863">
    <property type="entry name" value="LMN_ATRN_NET-like_EGF"/>
</dbReference>
<keyword evidence="9 10" id="KW-0424">Laminin EGF-like domain</keyword>
<keyword evidence="4" id="KW-0732">Signal</keyword>
<feature type="domain" description="Laminin EGF-like" evidence="12">
    <location>
        <begin position="781"/>
        <end position="832"/>
    </location>
</feature>
<dbReference type="Pfam" id="PF24973">
    <property type="entry name" value="EGF_LMN_ATRN"/>
    <property type="match status" value="2"/>
</dbReference>
<proteinExistence type="predicted"/>
<evidence type="ECO:0000256" key="7">
    <source>
        <dbReference type="ARBA" id="ARBA00023180"/>
    </source>
</evidence>
<dbReference type="FunFam" id="2.10.25.10:FF:000166">
    <property type="entry name" value="laminin subunit gamma-1"/>
    <property type="match status" value="1"/>
</dbReference>
<evidence type="ECO:0008006" key="17">
    <source>
        <dbReference type="Google" id="ProtNLM"/>
    </source>
</evidence>
<feature type="disulfide bond" evidence="10">
    <location>
        <begin position="901"/>
        <end position="910"/>
    </location>
</feature>
<dbReference type="EMBL" id="VSWD01000011">
    <property type="protein sequence ID" value="KAK3087389.1"/>
    <property type="molecule type" value="Genomic_DNA"/>
</dbReference>
<dbReference type="InterPro" id="IPR008211">
    <property type="entry name" value="Laminin_N"/>
</dbReference>
<feature type="coiled-coil region" evidence="11">
    <location>
        <begin position="1354"/>
        <end position="1388"/>
    </location>
</feature>
<organism evidence="15 16">
    <name type="scientific">Pinctada imbricata</name>
    <name type="common">Atlantic pearl-oyster</name>
    <name type="synonym">Pinctada martensii</name>
    <dbReference type="NCBI Taxonomy" id="66713"/>
    <lineage>
        <taxon>Eukaryota</taxon>
        <taxon>Metazoa</taxon>
        <taxon>Spiralia</taxon>
        <taxon>Lophotrochozoa</taxon>
        <taxon>Mollusca</taxon>
        <taxon>Bivalvia</taxon>
        <taxon>Autobranchia</taxon>
        <taxon>Pteriomorphia</taxon>
        <taxon>Pterioida</taxon>
        <taxon>Pterioidea</taxon>
        <taxon>Pteriidae</taxon>
        <taxon>Pinctada</taxon>
    </lineage>
</organism>
<dbReference type="GO" id="GO:0005576">
    <property type="term" value="C:extracellular region"/>
    <property type="evidence" value="ECO:0007669"/>
    <property type="project" value="UniProtKB-SubCell"/>
</dbReference>
<feature type="domain" description="Laminin EGF-like" evidence="12">
    <location>
        <begin position="623"/>
        <end position="671"/>
    </location>
</feature>
<feature type="disulfide bond" evidence="10">
    <location>
        <begin position="312"/>
        <end position="321"/>
    </location>
</feature>
<feature type="disulfide bond" evidence="10">
    <location>
        <begin position="292"/>
        <end position="304"/>
    </location>
</feature>
<feature type="domain" description="Laminin N-terminal" evidence="14">
    <location>
        <begin position="1"/>
        <end position="180"/>
    </location>
</feature>
<feature type="disulfide bond" evidence="10">
    <location>
        <begin position="854"/>
        <end position="863"/>
    </location>
</feature>
<dbReference type="FunFam" id="2.10.25.10:FF:000067">
    <property type="entry name" value="Laminin subunit gamma 1"/>
    <property type="match status" value="2"/>
</dbReference>
<evidence type="ECO:0000259" key="12">
    <source>
        <dbReference type="PROSITE" id="PS50027"/>
    </source>
</evidence>
<evidence type="ECO:0000259" key="13">
    <source>
        <dbReference type="PROSITE" id="PS51115"/>
    </source>
</evidence>
<name>A0AA89BYI6_PINIB</name>
<reference evidence="15" key="1">
    <citation type="submission" date="2019-08" db="EMBL/GenBank/DDBJ databases">
        <title>The improved chromosome-level genome for the pearl oyster Pinctada fucata martensii using PacBio sequencing and Hi-C.</title>
        <authorList>
            <person name="Zheng Z."/>
        </authorList>
    </citation>
    <scope>NUCLEOTIDE SEQUENCE</scope>
    <source>
        <strain evidence="15">ZZ-2019</strain>
        <tissue evidence="15">Adductor muscle</tissue>
    </source>
</reference>
<dbReference type="SMART" id="SM00180">
    <property type="entry name" value="EGF_Lam"/>
    <property type="match status" value="10"/>
</dbReference>
<dbReference type="PRINTS" id="PR00011">
    <property type="entry name" value="EGFLAMININ"/>
</dbReference>
<dbReference type="PROSITE" id="PS51115">
    <property type="entry name" value="LAMININ_IVA"/>
    <property type="match status" value="1"/>
</dbReference>
<dbReference type="Pfam" id="PF00055">
    <property type="entry name" value="Laminin_N"/>
    <property type="match status" value="1"/>
</dbReference>
<dbReference type="Gene3D" id="2.10.25.10">
    <property type="entry name" value="Laminin"/>
    <property type="match status" value="10"/>
</dbReference>
<evidence type="ECO:0000256" key="1">
    <source>
        <dbReference type="ARBA" id="ARBA00004316"/>
    </source>
</evidence>
<feature type="disulfide bond" evidence="10">
    <location>
        <begin position="362"/>
        <end position="371"/>
    </location>
</feature>
<feature type="disulfide bond" evidence="10">
    <location>
        <begin position="805"/>
        <end position="814"/>
    </location>
</feature>
<dbReference type="SMART" id="SM00281">
    <property type="entry name" value="LamB"/>
    <property type="match status" value="1"/>
</dbReference>
<feature type="disulfide bond" evidence="10">
    <location>
        <begin position="833"/>
        <end position="845"/>
    </location>
</feature>
<dbReference type="InterPro" id="IPR002049">
    <property type="entry name" value="LE_dom"/>
</dbReference>
<dbReference type="PROSITE" id="PS50027">
    <property type="entry name" value="EGF_LAM_2"/>
    <property type="match status" value="6"/>
</dbReference>
<evidence type="ECO:0000256" key="4">
    <source>
        <dbReference type="ARBA" id="ARBA00022729"/>
    </source>
</evidence>
<evidence type="ECO:0000256" key="5">
    <source>
        <dbReference type="ARBA" id="ARBA00022737"/>
    </source>
</evidence>
<feature type="disulfide bond" evidence="10">
    <location>
        <begin position="881"/>
        <end position="893"/>
    </location>
</feature>
<feature type="domain" description="Laminin EGF-like" evidence="12">
    <location>
        <begin position="339"/>
        <end position="391"/>
    </location>
</feature>
<dbReference type="Pfam" id="PF00053">
    <property type="entry name" value="EGF_laminin"/>
    <property type="match status" value="9"/>
</dbReference>
<feature type="domain" description="Laminin EGF-like" evidence="12">
    <location>
        <begin position="881"/>
        <end position="926"/>
    </location>
</feature>
<dbReference type="SMART" id="SM00136">
    <property type="entry name" value="LamNT"/>
    <property type="match status" value="1"/>
</dbReference>
<keyword evidence="8" id="KW-0966">Cell projection</keyword>
<evidence type="ECO:0000259" key="14">
    <source>
        <dbReference type="PROSITE" id="PS51117"/>
    </source>
</evidence>
<dbReference type="CDD" id="cd00055">
    <property type="entry name" value="EGF_Lam"/>
    <property type="match status" value="9"/>
</dbReference>
<dbReference type="FunFam" id="2.10.25.10:FF:000090">
    <property type="entry name" value="laminin subunit alpha"/>
    <property type="match status" value="1"/>
</dbReference>
<comment type="subcellular location">
    <subcellularLocation>
        <location evidence="1">Cell projection</location>
    </subcellularLocation>
    <subcellularLocation>
        <location evidence="2">Secreted</location>
    </subcellularLocation>
</comment>
<feature type="domain" description="Laminin EGF-like" evidence="12">
    <location>
        <begin position="292"/>
        <end position="338"/>
    </location>
</feature>
<keyword evidence="3" id="KW-0964">Secreted</keyword>
<dbReference type="PROSITE" id="PS51117">
    <property type="entry name" value="LAMININ_NTER"/>
    <property type="match status" value="1"/>
</dbReference>
<dbReference type="SUPFAM" id="SSF57196">
    <property type="entry name" value="EGF/Laminin"/>
    <property type="match status" value="9"/>
</dbReference>
<keyword evidence="11" id="KW-0175">Coiled coil</keyword>
<feature type="disulfide bond" evidence="10">
    <location>
        <begin position="641"/>
        <end position="650"/>
    </location>
</feature>
<feature type="coiled-coil region" evidence="11">
    <location>
        <begin position="1442"/>
        <end position="1481"/>
    </location>
</feature>
<dbReference type="PANTHER" id="PTHR10574">
    <property type="entry name" value="NETRIN/LAMININ-RELATED"/>
    <property type="match status" value="1"/>
</dbReference>
<comment type="caution">
    <text evidence="10">Lacks conserved residue(s) required for the propagation of feature annotation.</text>
</comment>
<keyword evidence="7" id="KW-0325">Glycoprotein</keyword>
<keyword evidence="16" id="KW-1185">Reference proteome</keyword>
<feature type="disulfide bond" evidence="10">
    <location>
        <begin position="835"/>
        <end position="852"/>
    </location>
</feature>
<dbReference type="FunFam" id="2.10.25.10:FF:000224">
    <property type="entry name" value="Usherin"/>
    <property type="match status" value="1"/>
</dbReference>
<feature type="coiled-coil region" evidence="11">
    <location>
        <begin position="1186"/>
        <end position="1220"/>
    </location>
</feature>
<evidence type="ECO:0000256" key="9">
    <source>
        <dbReference type="ARBA" id="ARBA00023292"/>
    </source>
</evidence>
<evidence type="ECO:0000256" key="8">
    <source>
        <dbReference type="ARBA" id="ARBA00023273"/>
    </source>
</evidence>
<dbReference type="InterPro" id="IPR050440">
    <property type="entry name" value="Laminin/Netrin_ECM"/>
</dbReference>
<evidence type="ECO:0000313" key="16">
    <source>
        <dbReference type="Proteomes" id="UP001186944"/>
    </source>
</evidence>
<dbReference type="InterPro" id="IPR000034">
    <property type="entry name" value="Laminin_IV"/>
</dbReference>
<sequence>MTDYNNPRNVTWWQSETMLEGIQYPTIVNLTLNLDKAYDVTYVRLRFRSPRPESFAIYKKVSVDDDRWTPFQFYSASCESTYNKETRGIVTEANEATALCTDEYSGISPLTGGTVPFSTLEGRPSAQEFQQSGVLQDWVKASAIRIVLTRMNTFGDEVFGDARVLKSYFYAISDLAVGARCHCNGHARRCVDNGGKEVCLCEHNTAGDNCEKCRPDYNDVPWGRATESDAHECQQCNCNGKADGCYFDEALFQRTGRGGHCIDCRENTDGPNCERCKDNHFERPGDRYCTPCDCNPTGSESLQCDAFGKCRCKPGVTGDKCDRCEENHYDFSVYGCRPCDCNAAGSYDNVPRCNPVDGKCVCKENVEGRTCDSCKIGYFALRQDDPSGCIPCFCYGHSSDCTSSTEYYAFSLDSDFTTGKQRWTAEDRSGNVIPTQYNGIQENIGVSAPGFEPVFFVAPAKYLGDQRFSYNQFLSFDFRIGERDARPSVIDILFESGDQRFSSAIYVQGNKMPNITTYGYRFRLNERPTSQWTPRLKAQDFIAVLANLTALKIRATYNTQGVGFIDNVQLDSARLGTNTGDQATWVEQCTCPDGYVGQFCESCAGGYKRDPPQGGPFSMCVPCECFGHSDSCEPESGRCICQHNTEGDFCERCVSGYYGDARAGTPDDCKPCPCPDGGPCVQLPGGDVVCTQCKPGHGGNLCDVCLDGFYGDPAGNRGNAKPCDKCSCNENIDPNAVRNCDRDSGECLKCIYNTAGFYCENCLPNYYGDALAIPKGNCSACNCYPAGTMVIMDISCDPNTGQCACMSHVEGRQCDRCQPGYWNIDSGSGCENCNCNPVGSTSTECEIRTGQCQCKPGVTGLKCDQCMRYHYGFSDQGCLACNCDPAGSTDLQCDNNGYCPCQTNIEGRRCDRCQENKYNISAGCLDCPTCYNLVQEKVNMHRDKLRELKDLVINIGNNPNAFNDTEFLSKMNMVNDSVVMLLDEARATVSDDGTVSKQLSDLRRAVREVMIKFDDMIRNIRGAEGSARDSLVDVRKAREAIDRAERTLKMAEDYIDLDGQRALQRAQEALKKFGQQSKQMTQIAQQAKKLADSQMEEAKRIESIANDALNTSREAQRIANEMMAMPDKQRTKYRDSGQSIYGDADQLFNQTRVLAERARESAVSAYDEALALYTEARSITLPSFDVDMLLRSAENIRREAEQIKAEAMRLMRENEGLINDVRNQKAAAEGLLNDGISKQQNVDLLLAEVDVARNMAREAVSRAEKTLIEANNTLQILLGFDRQVKESKGEAEDALQNIPEIENLIEQAENKTEEAGKALSGAETDANMALSMAKLARETATNASQEASRIRGEARTTKERALNLKDQADNLHTEVNDTAEQINNYENEAVSDAQLTEIALQKADQAKTTARSVSDDVMKALETVRNISTLLGQLTGIDMSKLDELERDLNDAETLLMDAELQRKYDQLNEANDNIQQLVTQNKYDLNQLEMEVDNIREIKEALPDGCYKNIGIENPGSQ</sequence>
<dbReference type="Gene3D" id="2.60.120.260">
    <property type="entry name" value="Galactose-binding domain-like"/>
    <property type="match status" value="1"/>
</dbReference>
<evidence type="ECO:0000313" key="15">
    <source>
        <dbReference type="EMBL" id="KAK3087389.1"/>
    </source>
</evidence>
<keyword evidence="6 10" id="KW-1015">Disulfide bond</keyword>
<evidence type="ECO:0000256" key="10">
    <source>
        <dbReference type="PROSITE-ProRule" id="PRU00460"/>
    </source>
</evidence>